<evidence type="ECO:0000313" key="1">
    <source>
        <dbReference type="EMBL" id="EPY18265.1"/>
    </source>
</evidence>
<dbReference type="Gene3D" id="2.30.30.190">
    <property type="entry name" value="CAP Gly-rich-like domain"/>
    <property type="match status" value="1"/>
</dbReference>
<dbReference type="EMBL" id="ATMH01010014">
    <property type="protein sequence ID" value="EPY18265.1"/>
    <property type="molecule type" value="Genomic_DNA"/>
</dbReference>
<keyword evidence="2" id="KW-1185">Reference proteome</keyword>
<comment type="caution">
    <text evidence="1">The sequence shown here is derived from an EMBL/GenBank/DDBJ whole genome shotgun (WGS) entry which is preliminary data.</text>
</comment>
<evidence type="ECO:0000313" key="2">
    <source>
        <dbReference type="Proteomes" id="UP000015354"/>
    </source>
</evidence>
<accession>S9V5T9</accession>
<dbReference type="AlphaFoldDB" id="S9V5T9"/>
<dbReference type="SUPFAM" id="SSF74924">
    <property type="entry name" value="Cap-Gly domain"/>
    <property type="match status" value="1"/>
</dbReference>
<organism evidence="1 2">
    <name type="scientific">Strigomonas culicis</name>
    <dbReference type="NCBI Taxonomy" id="28005"/>
    <lineage>
        <taxon>Eukaryota</taxon>
        <taxon>Discoba</taxon>
        <taxon>Euglenozoa</taxon>
        <taxon>Kinetoplastea</taxon>
        <taxon>Metakinetoplastina</taxon>
        <taxon>Trypanosomatida</taxon>
        <taxon>Trypanosomatidae</taxon>
        <taxon>Strigomonadinae</taxon>
        <taxon>Strigomonas</taxon>
    </lineage>
</organism>
<sequence length="113" mass="12798">MHSDCLEGRRWNAFIGREVHYAGESETHGVLRYVGYLRQSDRPRSMVAGVEWSVLPRHRRTAAPGSPEAPHNGVVHGERLFHPQEESTRCSCEPVARILLLAKRGQVPPPPRR</sequence>
<name>S9V5T9_9TRYP</name>
<protein>
    <submittedName>
        <fullName evidence="1">Uncharacterized protein</fullName>
    </submittedName>
</protein>
<proteinExistence type="predicted"/>
<gene>
    <name evidence="1" type="ORF">STCU_10087</name>
</gene>
<dbReference type="InterPro" id="IPR036859">
    <property type="entry name" value="CAP-Gly_dom_sf"/>
</dbReference>
<dbReference type="Proteomes" id="UP000015354">
    <property type="component" value="Unassembled WGS sequence"/>
</dbReference>
<reference evidence="1 2" key="1">
    <citation type="journal article" date="2013" name="PLoS ONE">
        <title>Predicting the Proteins of Angomonas deanei, Strigomonas culicis and Their Respective Endosymbionts Reveals New Aspects of the Trypanosomatidae Family.</title>
        <authorList>
            <person name="Motta M.C."/>
            <person name="Martins A.C."/>
            <person name="de Souza S.S."/>
            <person name="Catta-Preta C.M."/>
            <person name="Silva R."/>
            <person name="Klein C.C."/>
            <person name="de Almeida L.G."/>
            <person name="de Lima Cunha O."/>
            <person name="Ciapina L.P."/>
            <person name="Brocchi M."/>
            <person name="Colabardini A.C."/>
            <person name="de Araujo Lima B."/>
            <person name="Machado C.R."/>
            <person name="de Almeida Soares C.M."/>
            <person name="Probst C.M."/>
            <person name="de Menezes C.B."/>
            <person name="Thompson C.E."/>
            <person name="Bartholomeu D.C."/>
            <person name="Gradia D.F."/>
            <person name="Pavoni D.P."/>
            <person name="Grisard E.C."/>
            <person name="Fantinatti-Garboggini F."/>
            <person name="Marchini F.K."/>
            <person name="Rodrigues-Luiz G.F."/>
            <person name="Wagner G."/>
            <person name="Goldman G.H."/>
            <person name="Fietto J.L."/>
            <person name="Elias M.C."/>
            <person name="Goldman M.H."/>
            <person name="Sagot M.F."/>
            <person name="Pereira M."/>
            <person name="Stoco P.H."/>
            <person name="de Mendonca-Neto R.P."/>
            <person name="Teixeira S.M."/>
            <person name="Maciel T.E."/>
            <person name="de Oliveira Mendes T.A."/>
            <person name="Urmenyi T.P."/>
            <person name="de Souza W."/>
            <person name="Schenkman S."/>
            <person name="de Vasconcelos A.T."/>
        </authorList>
    </citation>
    <scope>NUCLEOTIDE SEQUENCE [LARGE SCALE GENOMIC DNA]</scope>
</reference>